<dbReference type="EMBL" id="JAUEPS010000116">
    <property type="protein sequence ID" value="KAK0437132.1"/>
    <property type="molecule type" value="Genomic_DNA"/>
</dbReference>
<protein>
    <recommendedName>
        <fullName evidence="3">Protein kinase domain-containing protein</fullName>
    </recommendedName>
</protein>
<comment type="caution">
    <text evidence="1">The sequence shown here is derived from an EMBL/GenBank/DDBJ whole genome shotgun (WGS) entry which is preliminary data.</text>
</comment>
<evidence type="ECO:0008006" key="3">
    <source>
        <dbReference type="Google" id="ProtNLM"/>
    </source>
</evidence>
<dbReference type="AlphaFoldDB" id="A0AA39MK10"/>
<organism evidence="1 2">
    <name type="scientific">Armillaria tabescens</name>
    <name type="common">Ringless honey mushroom</name>
    <name type="synonym">Agaricus tabescens</name>
    <dbReference type="NCBI Taxonomy" id="1929756"/>
    <lineage>
        <taxon>Eukaryota</taxon>
        <taxon>Fungi</taxon>
        <taxon>Dikarya</taxon>
        <taxon>Basidiomycota</taxon>
        <taxon>Agaricomycotina</taxon>
        <taxon>Agaricomycetes</taxon>
        <taxon>Agaricomycetidae</taxon>
        <taxon>Agaricales</taxon>
        <taxon>Marasmiineae</taxon>
        <taxon>Physalacriaceae</taxon>
        <taxon>Desarmillaria</taxon>
    </lineage>
</organism>
<evidence type="ECO:0000313" key="1">
    <source>
        <dbReference type="EMBL" id="KAK0437132.1"/>
    </source>
</evidence>
<reference evidence="1" key="1">
    <citation type="submission" date="2023-06" db="EMBL/GenBank/DDBJ databases">
        <authorList>
            <consortium name="Lawrence Berkeley National Laboratory"/>
            <person name="Ahrendt S."/>
            <person name="Sahu N."/>
            <person name="Indic B."/>
            <person name="Wong-Bajracharya J."/>
            <person name="Merenyi Z."/>
            <person name="Ke H.-M."/>
            <person name="Monk M."/>
            <person name="Kocsube S."/>
            <person name="Drula E."/>
            <person name="Lipzen A."/>
            <person name="Balint B."/>
            <person name="Henrissat B."/>
            <person name="Andreopoulos B."/>
            <person name="Martin F.M."/>
            <person name="Harder C.B."/>
            <person name="Rigling D."/>
            <person name="Ford K.L."/>
            <person name="Foster G.D."/>
            <person name="Pangilinan J."/>
            <person name="Papanicolaou A."/>
            <person name="Barry K."/>
            <person name="LaButti K."/>
            <person name="Viragh M."/>
            <person name="Koriabine M."/>
            <person name="Yan M."/>
            <person name="Riley R."/>
            <person name="Champramary S."/>
            <person name="Plett K.L."/>
            <person name="Tsai I.J."/>
            <person name="Slot J."/>
            <person name="Sipos G."/>
            <person name="Plett J."/>
            <person name="Nagy L.G."/>
            <person name="Grigoriev I.V."/>
        </authorList>
    </citation>
    <scope>NUCLEOTIDE SEQUENCE</scope>
    <source>
        <strain evidence="1">CCBAS 213</strain>
    </source>
</reference>
<evidence type="ECO:0000313" key="2">
    <source>
        <dbReference type="Proteomes" id="UP001175211"/>
    </source>
</evidence>
<name>A0AA39MK10_ARMTA</name>
<keyword evidence="2" id="KW-1185">Reference proteome</keyword>
<dbReference type="Proteomes" id="UP001175211">
    <property type="component" value="Unassembled WGS sequence"/>
</dbReference>
<accession>A0AA39MK10</accession>
<dbReference type="RefSeq" id="XP_060322498.1">
    <property type="nucleotide sequence ID" value="XM_060481196.1"/>
</dbReference>
<dbReference type="GeneID" id="85364744"/>
<gene>
    <name evidence="1" type="ORF">EV420DRAFT_203780</name>
</gene>
<proteinExistence type="predicted"/>
<sequence length="297" mass="33676">MDADIILYYSCNALVIMRRQRNVSGPDHLFVDVKANFRRGSLKEQFFSTSRAGLQRAGTLFPEPDGGYQPFVHLHDVYLASAIVTALATTESAEFPSLESFRNRRRVQPLVKASAVYDMHGREWGRDMPLSAASRSKALLHATAIFNKLHGCAVEANIYLGGRPMRGKFLSLTPALQGQDIIVDSVLQGRDPNWDLDMYRVRVRGQCKRKFILKIFPFGTFGEVEFRAYVALRELQGSVVPVCCGFGYVAVEGEDDNERPWILVEYVEGRKVPSESLSHAHRYNLRVQFRQYHVLTD</sequence>